<dbReference type="AlphaFoldDB" id="A0A8X8XME8"/>
<dbReference type="Pfam" id="PF24570">
    <property type="entry name" value="BACK_BPM_SPOP"/>
    <property type="match status" value="1"/>
</dbReference>
<proteinExistence type="inferred from homology"/>
<dbReference type="Proteomes" id="UP000298416">
    <property type="component" value="Unassembled WGS sequence"/>
</dbReference>
<evidence type="ECO:0000259" key="3">
    <source>
        <dbReference type="Pfam" id="PF24570"/>
    </source>
</evidence>
<evidence type="ECO:0000313" key="5">
    <source>
        <dbReference type="Proteomes" id="UP000298416"/>
    </source>
</evidence>
<dbReference type="InterPro" id="IPR056423">
    <property type="entry name" value="BACK_BPM_SPOP"/>
</dbReference>
<dbReference type="PANTHER" id="PTHR26379:SF293">
    <property type="entry name" value="BTB_POZ AND MATH DOMAIN-CONTAINING PROTEIN 3"/>
    <property type="match status" value="1"/>
</dbReference>
<comment type="caution">
    <text evidence="4">The sequence shown here is derived from an EMBL/GenBank/DDBJ whole genome shotgun (WGS) entry which is preliminary data.</text>
</comment>
<evidence type="ECO:0000256" key="1">
    <source>
        <dbReference type="ARBA" id="ARBA00004906"/>
    </source>
</evidence>
<dbReference type="EMBL" id="PNBA02000008">
    <property type="protein sequence ID" value="KAG6416408.1"/>
    <property type="molecule type" value="Genomic_DNA"/>
</dbReference>
<reference evidence="4" key="1">
    <citation type="submission" date="2018-01" db="EMBL/GenBank/DDBJ databases">
        <authorList>
            <person name="Mao J.F."/>
        </authorList>
    </citation>
    <scope>NUCLEOTIDE SEQUENCE</scope>
    <source>
        <strain evidence="4">Huo1</strain>
        <tissue evidence="4">Leaf</tissue>
    </source>
</reference>
<evidence type="ECO:0000256" key="2">
    <source>
        <dbReference type="ARBA" id="ARBA00010846"/>
    </source>
</evidence>
<feature type="domain" description="BPM/SPOP BACK" evidence="3">
    <location>
        <begin position="93"/>
        <end position="115"/>
    </location>
</feature>
<dbReference type="Gene3D" id="1.25.40.420">
    <property type="match status" value="1"/>
</dbReference>
<keyword evidence="5" id="KW-1185">Reference proteome</keyword>
<name>A0A8X8XME8_SALSN</name>
<gene>
    <name evidence="4" type="ORF">SASPL_123838</name>
</gene>
<dbReference type="InterPro" id="IPR045005">
    <property type="entry name" value="BPM1-6"/>
</dbReference>
<organism evidence="4">
    <name type="scientific">Salvia splendens</name>
    <name type="common">Scarlet sage</name>
    <dbReference type="NCBI Taxonomy" id="180675"/>
    <lineage>
        <taxon>Eukaryota</taxon>
        <taxon>Viridiplantae</taxon>
        <taxon>Streptophyta</taxon>
        <taxon>Embryophyta</taxon>
        <taxon>Tracheophyta</taxon>
        <taxon>Spermatophyta</taxon>
        <taxon>Magnoliopsida</taxon>
        <taxon>eudicotyledons</taxon>
        <taxon>Gunneridae</taxon>
        <taxon>Pentapetalae</taxon>
        <taxon>asterids</taxon>
        <taxon>lamiids</taxon>
        <taxon>Lamiales</taxon>
        <taxon>Lamiaceae</taxon>
        <taxon>Nepetoideae</taxon>
        <taxon>Mentheae</taxon>
        <taxon>Salviinae</taxon>
        <taxon>Salvia</taxon>
        <taxon>Salvia subgen. Calosphace</taxon>
        <taxon>core Calosphace</taxon>
    </lineage>
</organism>
<sequence>MVIFILLSWILIEFGSRHKLSASRNGKQFLSCALGLAALLHFIYSNELPDFTEIVDSLPTSCTTMMQHLLADADRFGLDRLKLLCEEDLSTDTVATTLSLAEQHHCAQLKSICLKLGREVAGVWDKYFKNSISRQGIIEEMSKYTSCPSLLLELLETVALADEKPNLVSGKKRSSSSRWRSRIRES</sequence>
<comment type="similarity">
    <text evidence="2">Belongs to the Tdpoz family.</text>
</comment>
<dbReference type="PANTHER" id="PTHR26379">
    <property type="entry name" value="BTB/POZ AND MATH DOMAIN-CONTAINING PROTEIN 1"/>
    <property type="match status" value="1"/>
</dbReference>
<protein>
    <recommendedName>
        <fullName evidence="3">BPM/SPOP BACK domain-containing protein</fullName>
    </recommendedName>
</protein>
<comment type="pathway">
    <text evidence="1">Protein modification; protein ubiquitination.</text>
</comment>
<dbReference type="Gene3D" id="3.30.710.10">
    <property type="entry name" value="Potassium Channel Kv1.1, Chain A"/>
    <property type="match status" value="1"/>
</dbReference>
<accession>A0A8X8XME8</accession>
<reference evidence="4" key="2">
    <citation type="submission" date="2020-08" db="EMBL/GenBank/DDBJ databases">
        <title>Plant Genome Project.</title>
        <authorList>
            <person name="Zhang R.-G."/>
        </authorList>
    </citation>
    <scope>NUCLEOTIDE SEQUENCE</scope>
    <source>
        <strain evidence="4">Huo1</strain>
        <tissue evidence="4">Leaf</tissue>
    </source>
</reference>
<dbReference type="InterPro" id="IPR011333">
    <property type="entry name" value="SKP1/BTB/POZ_sf"/>
</dbReference>
<evidence type="ECO:0000313" key="4">
    <source>
        <dbReference type="EMBL" id="KAG6416408.1"/>
    </source>
</evidence>
<dbReference type="GO" id="GO:0016567">
    <property type="term" value="P:protein ubiquitination"/>
    <property type="evidence" value="ECO:0007669"/>
    <property type="project" value="InterPro"/>
</dbReference>